<dbReference type="AlphaFoldDB" id="A0A4P2VHG4"/>
<organism evidence="9 10">
    <name type="scientific">Fluviispira sanaruensis</name>
    <dbReference type="NCBI Taxonomy" id="2493639"/>
    <lineage>
        <taxon>Bacteria</taxon>
        <taxon>Pseudomonadati</taxon>
        <taxon>Bdellovibrionota</taxon>
        <taxon>Oligoflexia</taxon>
        <taxon>Silvanigrellales</taxon>
        <taxon>Silvanigrellaceae</taxon>
        <taxon>Fluviispira</taxon>
    </lineage>
</organism>
<dbReference type="Pfam" id="PF02518">
    <property type="entry name" value="HATPase_c"/>
    <property type="match status" value="1"/>
</dbReference>
<evidence type="ECO:0000256" key="6">
    <source>
        <dbReference type="PROSITE-ProRule" id="PRU00110"/>
    </source>
</evidence>
<keyword evidence="10" id="KW-1185">Reference proteome</keyword>
<evidence type="ECO:0000256" key="5">
    <source>
        <dbReference type="ARBA" id="ARBA00022777"/>
    </source>
</evidence>
<dbReference type="InterPro" id="IPR003594">
    <property type="entry name" value="HATPase_dom"/>
</dbReference>
<dbReference type="FunFam" id="3.30.565.10:FF:000016">
    <property type="entry name" value="Chemotaxis protein CheA, putative"/>
    <property type="match status" value="1"/>
</dbReference>
<evidence type="ECO:0000256" key="4">
    <source>
        <dbReference type="ARBA" id="ARBA00022679"/>
    </source>
</evidence>
<sequence length="574" mass="65886">MDFKDELLQTYIEESTDIIERIRKKLENFQESSNKQERFQDILRAIHTIKGNSGTLNFFEIKSITHELESNLLVYKTKEEEIPKKILDNIFKYTDYLENEIINNNLEKNNAIVSTSNETFHIFSQEEVPHLNIQENLNTEKSNDFSKEKIAKEKFENKSTNSSNEIIRVTAEKVQQNFDIISEIFLIRNQMKYLVDLHYLKKIENDSFFQNWDFLDNSLRKCIGELEQIALSMRMMPIKSLLRRMEKAVRSYLDEHNDKDIVVQIDGEDIEIDKKILDSLAEPLIHLTRNAMDHGIETILERKSLEKPPKAIIRLSVQIIANEAIIKVSDDGRGIDEQKVLNSAIKKGMDVKNITSKEEILNLIFLPGFSTAEKISDISGRGIGLEAVKSYVESLGGNLSIKTEINKGTDFILRLPLGMSVVPVIIAKANGYQFAILNNDVFELKNVLPNEIVKNGNETYYKRGNDFIKCFNIEDYLYKHLKKDKEIFNYKEKIPLCIISYAGKIAAVQVGEFISNAEIVVKEYPSISPELPYISGVSILATGESTFVISLTKLCDRITKKSFGKNLGQWCQHE</sequence>
<keyword evidence="4" id="KW-0808">Transferase</keyword>
<reference evidence="9 10" key="1">
    <citation type="submission" date="2018-12" db="EMBL/GenBank/DDBJ databases">
        <title>Rubrispira sanarue gen. nov., sp., nov., a member of the order Silvanigrellales, isolated from a brackish lake in Hamamatsu Japan.</title>
        <authorList>
            <person name="Maejima Y."/>
            <person name="Iino T."/>
            <person name="Muraguchi Y."/>
            <person name="Fukuda K."/>
            <person name="Nojiri H."/>
            <person name="Ohkuma M."/>
            <person name="Moriuchi R."/>
            <person name="Dohra H."/>
            <person name="Kimbara K."/>
            <person name="Shintani M."/>
        </authorList>
    </citation>
    <scope>NUCLEOTIDE SEQUENCE [LARGE SCALE GENOMIC DNA]</scope>
    <source>
        <strain evidence="9 10">RF1110005</strain>
    </source>
</reference>
<dbReference type="InterPro" id="IPR051315">
    <property type="entry name" value="Bact_Chemotaxis_CheA"/>
</dbReference>
<dbReference type="EC" id="2.7.13.3" evidence="2"/>
<evidence type="ECO:0000256" key="3">
    <source>
        <dbReference type="ARBA" id="ARBA00022553"/>
    </source>
</evidence>
<feature type="domain" description="Histidine kinase" evidence="7">
    <location>
        <begin position="217"/>
        <end position="419"/>
    </location>
</feature>
<dbReference type="Gene3D" id="2.30.30.40">
    <property type="entry name" value="SH3 Domains"/>
    <property type="match status" value="1"/>
</dbReference>
<dbReference type="Gene3D" id="3.30.565.10">
    <property type="entry name" value="Histidine kinase-like ATPase, C-terminal domain"/>
    <property type="match status" value="1"/>
</dbReference>
<dbReference type="PANTHER" id="PTHR43395:SF1">
    <property type="entry name" value="CHEMOTAXIS PROTEIN CHEA"/>
    <property type="match status" value="1"/>
</dbReference>
<protein>
    <recommendedName>
        <fullName evidence="2">histidine kinase</fullName>
        <ecNumber evidence="2">2.7.13.3</ecNumber>
    </recommendedName>
</protein>
<dbReference type="SUPFAM" id="SSF47226">
    <property type="entry name" value="Histidine-containing phosphotransfer domain, HPT domain"/>
    <property type="match status" value="1"/>
</dbReference>
<dbReference type="EMBL" id="AP019368">
    <property type="protein sequence ID" value="BBH52346.1"/>
    <property type="molecule type" value="Genomic_DNA"/>
</dbReference>
<dbReference type="SUPFAM" id="SSF50341">
    <property type="entry name" value="CheW-like"/>
    <property type="match status" value="1"/>
</dbReference>
<evidence type="ECO:0000313" key="9">
    <source>
        <dbReference type="EMBL" id="BBH52346.1"/>
    </source>
</evidence>
<evidence type="ECO:0000259" key="8">
    <source>
        <dbReference type="PROSITE" id="PS50894"/>
    </source>
</evidence>
<dbReference type="GO" id="GO:0000155">
    <property type="term" value="F:phosphorelay sensor kinase activity"/>
    <property type="evidence" value="ECO:0007669"/>
    <property type="project" value="UniProtKB-ARBA"/>
</dbReference>
<dbReference type="InterPro" id="IPR004358">
    <property type="entry name" value="Sig_transdc_His_kin-like_C"/>
</dbReference>
<dbReference type="KEGG" id="sbf:JCM31447_07870"/>
<dbReference type="PROSITE" id="PS50109">
    <property type="entry name" value="HIS_KIN"/>
    <property type="match status" value="1"/>
</dbReference>
<feature type="domain" description="HPt" evidence="8">
    <location>
        <begin position="1"/>
        <end position="104"/>
    </location>
</feature>
<accession>A0A4P2VHG4</accession>
<dbReference type="SUPFAM" id="SSF55874">
    <property type="entry name" value="ATPase domain of HSP90 chaperone/DNA topoisomerase II/histidine kinase"/>
    <property type="match status" value="1"/>
</dbReference>
<dbReference type="OrthoDB" id="9803176at2"/>
<dbReference type="CDD" id="cd00088">
    <property type="entry name" value="HPT"/>
    <property type="match status" value="1"/>
</dbReference>
<dbReference type="InterPro" id="IPR005467">
    <property type="entry name" value="His_kinase_dom"/>
</dbReference>
<dbReference type="InterPro" id="IPR036890">
    <property type="entry name" value="HATPase_C_sf"/>
</dbReference>
<dbReference type="RefSeq" id="WP_130606762.1">
    <property type="nucleotide sequence ID" value="NZ_AP019368.1"/>
</dbReference>
<dbReference type="Gene3D" id="1.20.120.160">
    <property type="entry name" value="HPT domain"/>
    <property type="match status" value="1"/>
</dbReference>
<dbReference type="GO" id="GO:0006935">
    <property type="term" value="P:chemotaxis"/>
    <property type="evidence" value="ECO:0007669"/>
    <property type="project" value="InterPro"/>
</dbReference>
<evidence type="ECO:0000259" key="7">
    <source>
        <dbReference type="PROSITE" id="PS50109"/>
    </source>
</evidence>
<evidence type="ECO:0000256" key="1">
    <source>
        <dbReference type="ARBA" id="ARBA00000085"/>
    </source>
</evidence>
<evidence type="ECO:0000256" key="2">
    <source>
        <dbReference type="ARBA" id="ARBA00012438"/>
    </source>
</evidence>
<name>A0A4P2VHG4_FLUSA</name>
<keyword evidence="5 9" id="KW-0418">Kinase</keyword>
<dbReference type="PROSITE" id="PS50894">
    <property type="entry name" value="HPT"/>
    <property type="match status" value="1"/>
</dbReference>
<dbReference type="InterPro" id="IPR036641">
    <property type="entry name" value="HPT_dom_sf"/>
</dbReference>
<comment type="catalytic activity">
    <reaction evidence="1">
        <text>ATP + protein L-histidine = ADP + protein N-phospho-L-histidine.</text>
        <dbReference type="EC" id="2.7.13.3"/>
    </reaction>
</comment>
<dbReference type="Proteomes" id="UP000291236">
    <property type="component" value="Chromosome"/>
</dbReference>
<gene>
    <name evidence="9" type="ORF">JCM31447_07870</name>
</gene>
<dbReference type="Pfam" id="PF01627">
    <property type="entry name" value="Hpt"/>
    <property type="match status" value="1"/>
</dbReference>
<dbReference type="SMART" id="SM00073">
    <property type="entry name" value="HPT"/>
    <property type="match status" value="1"/>
</dbReference>
<dbReference type="InterPro" id="IPR036061">
    <property type="entry name" value="CheW-like_dom_sf"/>
</dbReference>
<dbReference type="PANTHER" id="PTHR43395">
    <property type="entry name" value="SENSOR HISTIDINE KINASE CHEA"/>
    <property type="match status" value="1"/>
</dbReference>
<dbReference type="SMART" id="SM00387">
    <property type="entry name" value="HATPase_c"/>
    <property type="match status" value="1"/>
</dbReference>
<evidence type="ECO:0000313" key="10">
    <source>
        <dbReference type="Proteomes" id="UP000291236"/>
    </source>
</evidence>
<feature type="modified residue" description="Phosphohistidine" evidence="6">
    <location>
        <position position="47"/>
    </location>
</feature>
<dbReference type="InterPro" id="IPR008207">
    <property type="entry name" value="Sig_transdc_His_kin_Hpt_dom"/>
</dbReference>
<dbReference type="PRINTS" id="PR00344">
    <property type="entry name" value="BCTRLSENSOR"/>
</dbReference>
<keyword evidence="3 6" id="KW-0597">Phosphoprotein</keyword>
<proteinExistence type="predicted"/>